<reference evidence="3" key="1">
    <citation type="journal article" date="2013" name="Nature">
        <title>Pan genome of the phytoplankton Emiliania underpins its global distribution.</title>
        <authorList>
            <person name="Read B.A."/>
            <person name="Kegel J."/>
            <person name="Klute M.J."/>
            <person name="Kuo A."/>
            <person name="Lefebvre S.C."/>
            <person name="Maumus F."/>
            <person name="Mayer C."/>
            <person name="Miller J."/>
            <person name="Monier A."/>
            <person name="Salamov A."/>
            <person name="Young J."/>
            <person name="Aguilar M."/>
            <person name="Claverie J.M."/>
            <person name="Frickenhaus S."/>
            <person name="Gonzalez K."/>
            <person name="Herman E.K."/>
            <person name="Lin Y.C."/>
            <person name="Napier J."/>
            <person name="Ogata H."/>
            <person name="Sarno A.F."/>
            <person name="Shmutz J."/>
            <person name="Schroeder D."/>
            <person name="de Vargas C."/>
            <person name="Verret F."/>
            <person name="von Dassow P."/>
            <person name="Valentin K."/>
            <person name="Van de Peer Y."/>
            <person name="Wheeler G."/>
            <person name="Dacks J.B."/>
            <person name="Delwiche C.F."/>
            <person name="Dyhrman S.T."/>
            <person name="Glockner G."/>
            <person name="John U."/>
            <person name="Richards T."/>
            <person name="Worden A.Z."/>
            <person name="Zhang X."/>
            <person name="Grigoriev I.V."/>
            <person name="Allen A.E."/>
            <person name="Bidle K."/>
            <person name="Borodovsky M."/>
            <person name="Bowler C."/>
            <person name="Brownlee C."/>
            <person name="Cock J.M."/>
            <person name="Elias M."/>
            <person name="Gladyshev V.N."/>
            <person name="Groth M."/>
            <person name="Guda C."/>
            <person name="Hadaegh A."/>
            <person name="Iglesias-Rodriguez M.D."/>
            <person name="Jenkins J."/>
            <person name="Jones B.M."/>
            <person name="Lawson T."/>
            <person name="Leese F."/>
            <person name="Lindquist E."/>
            <person name="Lobanov A."/>
            <person name="Lomsadze A."/>
            <person name="Malik S.B."/>
            <person name="Marsh M.E."/>
            <person name="Mackinder L."/>
            <person name="Mock T."/>
            <person name="Mueller-Roeber B."/>
            <person name="Pagarete A."/>
            <person name="Parker M."/>
            <person name="Probert I."/>
            <person name="Quesneville H."/>
            <person name="Raines C."/>
            <person name="Rensing S.A."/>
            <person name="Riano-Pachon D.M."/>
            <person name="Richier S."/>
            <person name="Rokitta S."/>
            <person name="Shiraiwa Y."/>
            <person name="Soanes D.M."/>
            <person name="van der Giezen M."/>
            <person name="Wahlund T.M."/>
            <person name="Williams B."/>
            <person name="Wilson W."/>
            <person name="Wolfe G."/>
            <person name="Wurch L.L."/>
        </authorList>
    </citation>
    <scope>NUCLEOTIDE SEQUENCE</scope>
</reference>
<feature type="signal peptide" evidence="1">
    <location>
        <begin position="1"/>
        <end position="15"/>
    </location>
</feature>
<reference evidence="2" key="2">
    <citation type="submission" date="2024-10" db="UniProtKB">
        <authorList>
            <consortium name="EnsemblProtists"/>
        </authorList>
    </citation>
    <scope>IDENTIFICATION</scope>
</reference>
<evidence type="ECO:0000313" key="3">
    <source>
        <dbReference type="Proteomes" id="UP000013827"/>
    </source>
</evidence>
<feature type="chain" id="PRO_5044291307" description="NADH:ubiquinone oxidoreductase intermediate-associated protein 30 domain-containing protein" evidence="1">
    <location>
        <begin position="16"/>
        <end position="295"/>
    </location>
</feature>
<evidence type="ECO:0000256" key="1">
    <source>
        <dbReference type="SAM" id="SignalP"/>
    </source>
</evidence>
<organism evidence="2 3">
    <name type="scientific">Emiliania huxleyi (strain CCMP1516)</name>
    <dbReference type="NCBI Taxonomy" id="280463"/>
    <lineage>
        <taxon>Eukaryota</taxon>
        <taxon>Haptista</taxon>
        <taxon>Haptophyta</taxon>
        <taxon>Prymnesiophyceae</taxon>
        <taxon>Isochrysidales</taxon>
        <taxon>Noelaerhabdaceae</taxon>
        <taxon>Emiliania</taxon>
    </lineage>
</organism>
<dbReference type="KEGG" id="ehx:EMIHUDRAFT_95812"/>
<sequence>MGLLALLHIAQAALGLCPGTAGGQGDPHLYGAHGGHADFRGRDNTFFNVVSHQKMSANIKTKDGEFRLHGAIVNGSWMVELHLIAPTTAGPLFWTYDAARISPASLLGFSNGTCGGKPFKLTGSRMGNLLRNGPLQRKVCGDVVLQANHSSVKVFMLPYWAITVAPKATPDYFHRSDRISGPEAHHLPQRAAVRLDLLFTLLRPERSLDVAPHGLIGQTFDGSDVGVDGAVDPKPQRGERMTTMAMAEGSIEGVWQDYIMPSPFATSFKFSRYNVQVRSDVHLGLRDGLPRRGHR</sequence>
<dbReference type="EnsemblProtists" id="EOD17973">
    <property type="protein sequence ID" value="EOD17973"/>
    <property type="gene ID" value="EMIHUDRAFT_95812"/>
</dbReference>
<dbReference type="PaxDb" id="2903-EOD17973"/>
<proteinExistence type="predicted"/>
<dbReference type="RefSeq" id="XP_005770402.1">
    <property type="nucleotide sequence ID" value="XM_005770345.1"/>
</dbReference>
<accession>A0A0D3J388</accession>
<keyword evidence="1" id="KW-0732">Signal</keyword>
<dbReference type="AlphaFoldDB" id="A0A0D3J388"/>
<protein>
    <recommendedName>
        <fullName evidence="4">NADH:ubiquinone oxidoreductase intermediate-associated protein 30 domain-containing protein</fullName>
    </recommendedName>
</protein>
<dbReference type="GeneID" id="19045974"/>
<evidence type="ECO:0000313" key="2">
    <source>
        <dbReference type="EnsemblProtists" id="EOD17973"/>
    </source>
</evidence>
<evidence type="ECO:0008006" key="4">
    <source>
        <dbReference type="Google" id="ProtNLM"/>
    </source>
</evidence>
<dbReference type="Proteomes" id="UP000013827">
    <property type="component" value="Unassembled WGS sequence"/>
</dbReference>
<dbReference type="HOGENOM" id="CLU_944704_0_0_1"/>
<name>A0A0D3J388_EMIH1</name>
<keyword evidence="3" id="KW-1185">Reference proteome</keyword>